<dbReference type="GO" id="GO:1902201">
    <property type="term" value="P:negative regulation of bacterial-type flagellum-dependent cell motility"/>
    <property type="evidence" value="ECO:0007669"/>
    <property type="project" value="TreeGrafter"/>
</dbReference>
<dbReference type="GO" id="GO:0005886">
    <property type="term" value="C:plasma membrane"/>
    <property type="evidence" value="ECO:0007669"/>
    <property type="project" value="TreeGrafter"/>
</dbReference>
<dbReference type="InterPro" id="IPR000160">
    <property type="entry name" value="GGDEF_dom"/>
</dbReference>
<gene>
    <name evidence="3" type="ORF">FHX44_11628</name>
</gene>
<accession>A0A561SIP2</accession>
<evidence type="ECO:0000313" key="3">
    <source>
        <dbReference type="EMBL" id="TWF74746.1"/>
    </source>
</evidence>
<keyword evidence="1" id="KW-0472">Membrane</keyword>
<feature type="transmembrane region" description="Helical" evidence="1">
    <location>
        <begin position="135"/>
        <end position="155"/>
    </location>
</feature>
<dbReference type="OrthoDB" id="23692at2"/>
<dbReference type="InterPro" id="IPR050469">
    <property type="entry name" value="Diguanylate_Cyclase"/>
</dbReference>
<dbReference type="PANTHER" id="PTHR45138">
    <property type="entry name" value="REGULATORY COMPONENTS OF SENSORY TRANSDUCTION SYSTEM"/>
    <property type="match status" value="1"/>
</dbReference>
<organism evidence="3 4">
    <name type="scientific">Pseudonocardia hierapolitana</name>
    <dbReference type="NCBI Taxonomy" id="1128676"/>
    <lineage>
        <taxon>Bacteria</taxon>
        <taxon>Bacillati</taxon>
        <taxon>Actinomycetota</taxon>
        <taxon>Actinomycetes</taxon>
        <taxon>Pseudonocardiales</taxon>
        <taxon>Pseudonocardiaceae</taxon>
        <taxon>Pseudonocardia</taxon>
    </lineage>
</organism>
<dbReference type="FunFam" id="3.30.70.270:FF:000001">
    <property type="entry name" value="Diguanylate cyclase domain protein"/>
    <property type="match status" value="1"/>
</dbReference>
<proteinExistence type="predicted"/>
<dbReference type="NCBIfam" id="TIGR00254">
    <property type="entry name" value="GGDEF"/>
    <property type="match status" value="1"/>
</dbReference>
<dbReference type="SUPFAM" id="SSF55073">
    <property type="entry name" value="Nucleotide cyclase"/>
    <property type="match status" value="1"/>
</dbReference>
<feature type="transmembrane region" description="Helical" evidence="1">
    <location>
        <begin position="175"/>
        <end position="196"/>
    </location>
</feature>
<dbReference type="SMART" id="SM00267">
    <property type="entry name" value="GGDEF"/>
    <property type="match status" value="1"/>
</dbReference>
<comment type="caution">
    <text evidence="3">The sequence shown here is derived from an EMBL/GenBank/DDBJ whole genome shotgun (WGS) entry which is preliminary data.</text>
</comment>
<reference evidence="3 4" key="1">
    <citation type="submission" date="2019-06" db="EMBL/GenBank/DDBJ databases">
        <title>Sequencing the genomes of 1000 actinobacteria strains.</title>
        <authorList>
            <person name="Klenk H.-P."/>
        </authorList>
    </citation>
    <scope>NUCLEOTIDE SEQUENCE [LARGE SCALE GENOMIC DNA]</scope>
    <source>
        <strain evidence="3 4">DSM 45671</strain>
    </source>
</reference>
<feature type="transmembrane region" description="Helical" evidence="1">
    <location>
        <begin position="98"/>
        <end position="123"/>
    </location>
</feature>
<keyword evidence="4" id="KW-1185">Reference proteome</keyword>
<dbReference type="Pfam" id="PF00990">
    <property type="entry name" value="GGDEF"/>
    <property type="match status" value="1"/>
</dbReference>
<keyword evidence="1" id="KW-1133">Transmembrane helix</keyword>
<dbReference type="CDD" id="cd01949">
    <property type="entry name" value="GGDEF"/>
    <property type="match status" value="1"/>
</dbReference>
<dbReference type="PROSITE" id="PS50887">
    <property type="entry name" value="GGDEF"/>
    <property type="match status" value="1"/>
</dbReference>
<dbReference type="Gene3D" id="3.30.70.270">
    <property type="match status" value="1"/>
</dbReference>
<dbReference type="PANTHER" id="PTHR45138:SF9">
    <property type="entry name" value="DIGUANYLATE CYCLASE DGCM-RELATED"/>
    <property type="match status" value="1"/>
</dbReference>
<protein>
    <submittedName>
        <fullName evidence="3">Diguanylate cyclase (GGDEF)-like protein</fullName>
    </submittedName>
</protein>
<dbReference type="RefSeq" id="WP_147254067.1">
    <property type="nucleotide sequence ID" value="NZ_VIWU01000001.1"/>
</dbReference>
<dbReference type="GO" id="GO:0052621">
    <property type="term" value="F:diguanylate cyclase activity"/>
    <property type="evidence" value="ECO:0007669"/>
    <property type="project" value="TreeGrafter"/>
</dbReference>
<name>A0A561SIP2_9PSEU</name>
<evidence type="ECO:0000259" key="2">
    <source>
        <dbReference type="PROSITE" id="PS50887"/>
    </source>
</evidence>
<evidence type="ECO:0000256" key="1">
    <source>
        <dbReference type="SAM" id="Phobius"/>
    </source>
</evidence>
<dbReference type="InterPro" id="IPR043128">
    <property type="entry name" value="Rev_trsase/Diguanyl_cyclase"/>
</dbReference>
<dbReference type="AlphaFoldDB" id="A0A561SIP2"/>
<keyword evidence="1" id="KW-0812">Transmembrane</keyword>
<feature type="transmembrane region" description="Helical" evidence="1">
    <location>
        <begin position="217"/>
        <end position="241"/>
    </location>
</feature>
<evidence type="ECO:0000313" key="4">
    <source>
        <dbReference type="Proteomes" id="UP000321261"/>
    </source>
</evidence>
<sequence>MEEPAHSHSPAGRPDPAGWELWRLPARAVALVLAVEAGAIASVMTHLATPDGATFTGEALALAAFLTLLSVVHTELATGIERIRRRAAETSYFDLSSVWTFAAALLLPPALAAAVIAVVYLHLWRRVWRPAKVSLHRHVYTTATVVLAAGAAHAAVEQAGGLPATPDDVAGVAGIALAVLLYVVVNTLLVAAVIALTSEWPGLRALVGRLDDNALEVATLCMGGLAAVAIGSTPWLVALVLPPILVLHRAVLVRHLEEAASTDSKTGLLNSAAWQAEAARALRRAQRARGTAAVLILDLDHFKLVNDAHGHLAGDDVLAAVARELREGVRDGDLVGRFGGEEFVVLLADLPPGALGRAEVRSVAERLRRLVAELDVPVCTPDGNLTIAGLSVSVGGASVPADGATLDQVLKVADANLYAAKRGGRNLVRIAGPVQIPAPRTAAG</sequence>
<dbReference type="GO" id="GO:0043709">
    <property type="term" value="P:cell adhesion involved in single-species biofilm formation"/>
    <property type="evidence" value="ECO:0007669"/>
    <property type="project" value="TreeGrafter"/>
</dbReference>
<feature type="domain" description="GGDEF" evidence="2">
    <location>
        <begin position="290"/>
        <end position="433"/>
    </location>
</feature>
<dbReference type="InterPro" id="IPR029787">
    <property type="entry name" value="Nucleotide_cyclase"/>
</dbReference>
<dbReference type="EMBL" id="VIWU01000001">
    <property type="protein sequence ID" value="TWF74746.1"/>
    <property type="molecule type" value="Genomic_DNA"/>
</dbReference>
<dbReference type="Proteomes" id="UP000321261">
    <property type="component" value="Unassembled WGS sequence"/>
</dbReference>